<evidence type="ECO:0000256" key="1">
    <source>
        <dbReference type="SAM" id="MobiDB-lite"/>
    </source>
</evidence>
<organism evidence="2 3">
    <name type="scientific">Scleroderma citrinum Foug A</name>
    <dbReference type="NCBI Taxonomy" id="1036808"/>
    <lineage>
        <taxon>Eukaryota</taxon>
        <taxon>Fungi</taxon>
        <taxon>Dikarya</taxon>
        <taxon>Basidiomycota</taxon>
        <taxon>Agaricomycotina</taxon>
        <taxon>Agaricomycetes</taxon>
        <taxon>Agaricomycetidae</taxon>
        <taxon>Boletales</taxon>
        <taxon>Sclerodermatineae</taxon>
        <taxon>Sclerodermataceae</taxon>
        <taxon>Scleroderma</taxon>
    </lineage>
</organism>
<name>A0A0C2Z6K4_9AGAM</name>
<protein>
    <submittedName>
        <fullName evidence="2">Uncharacterized protein</fullName>
    </submittedName>
</protein>
<feature type="region of interest" description="Disordered" evidence="1">
    <location>
        <begin position="18"/>
        <end position="52"/>
    </location>
</feature>
<dbReference type="AlphaFoldDB" id="A0A0C2Z6K4"/>
<evidence type="ECO:0000313" key="3">
    <source>
        <dbReference type="Proteomes" id="UP000053989"/>
    </source>
</evidence>
<dbReference type="HOGENOM" id="CLU_3088662_0_0_1"/>
<evidence type="ECO:0000313" key="2">
    <source>
        <dbReference type="EMBL" id="KIM57613.1"/>
    </source>
</evidence>
<keyword evidence="3" id="KW-1185">Reference proteome</keyword>
<sequence>MIPISYVPLQYEASREWAPRQDKVAASSRNGLAPTRVVQNRQTKRGTRDQRS</sequence>
<gene>
    <name evidence="2" type="ORF">SCLCIDRAFT_1219297</name>
</gene>
<reference evidence="2 3" key="1">
    <citation type="submission" date="2014-04" db="EMBL/GenBank/DDBJ databases">
        <authorList>
            <consortium name="DOE Joint Genome Institute"/>
            <person name="Kuo A."/>
            <person name="Kohler A."/>
            <person name="Nagy L.G."/>
            <person name="Floudas D."/>
            <person name="Copeland A."/>
            <person name="Barry K.W."/>
            <person name="Cichocki N."/>
            <person name="Veneault-Fourrey C."/>
            <person name="LaButti K."/>
            <person name="Lindquist E.A."/>
            <person name="Lipzen A."/>
            <person name="Lundell T."/>
            <person name="Morin E."/>
            <person name="Murat C."/>
            <person name="Sun H."/>
            <person name="Tunlid A."/>
            <person name="Henrissat B."/>
            <person name="Grigoriev I.V."/>
            <person name="Hibbett D.S."/>
            <person name="Martin F."/>
            <person name="Nordberg H.P."/>
            <person name="Cantor M.N."/>
            <person name="Hua S.X."/>
        </authorList>
    </citation>
    <scope>NUCLEOTIDE SEQUENCE [LARGE SCALE GENOMIC DNA]</scope>
    <source>
        <strain evidence="2 3">Foug A</strain>
    </source>
</reference>
<dbReference type="InParanoid" id="A0A0C2Z6K4"/>
<proteinExistence type="predicted"/>
<dbReference type="Proteomes" id="UP000053989">
    <property type="component" value="Unassembled WGS sequence"/>
</dbReference>
<reference evidence="3" key="2">
    <citation type="submission" date="2015-01" db="EMBL/GenBank/DDBJ databases">
        <title>Evolutionary Origins and Diversification of the Mycorrhizal Mutualists.</title>
        <authorList>
            <consortium name="DOE Joint Genome Institute"/>
            <consortium name="Mycorrhizal Genomics Consortium"/>
            <person name="Kohler A."/>
            <person name="Kuo A."/>
            <person name="Nagy L.G."/>
            <person name="Floudas D."/>
            <person name="Copeland A."/>
            <person name="Barry K.W."/>
            <person name="Cichocki N."/>
            <person name="Veneault-Fourrey C."/>
            <person name="LaButti K."/>
            <person name="Lindquist E.A."/>
            <person name="Lipzen A."/>
            <person name="Lundell T."/>
            <person name="Morin E."/>
            <person name="Murat C."/>
            <person name="Riley R."/>
            <person name="Ohm R."/>
            <person name="Sun H."/>
            <person name="Tunlid A."/>
            <person name="Henrissat B."/>
            <person name="Grigoriev I.V."/>
            <person name="Hibbett D.S."/>
            <person name="Martin F."/>
        </authorList>
    </citation>
    <scope>NUCLEOTIDE SEQUENCE [LARGE SCALE GENOMIC DNA]</scope>
    <source>
        <strain evidence="3">Foug A</strain>
    </source>
</reference>
<accession>A0A0C2Z6K4</accession>
<dbReference type="EMBL" id="KN822098">
    <property type="protein sequence ID" value="KIM57613.1"/>
    <property type="molecule type" value="Genomic_DNA"/>
</dbReference>